<dbReference type="PROSITE" id="PS51257">
    <property type="entry name" value="PROKAR_LIPOPROTEIN"/>
    <property type="match status" value="1"/>
</dbReference>
<accession>A0A150XJY6</accession>
<sequence>MKSFSTLVIISLFTFTSCAYKENPDIIIVNESSTVFENVFIHSVHSNDSTNLGSLGVGERLKGSFVNTDPNPTDGCYVVSATNANGRQIYECMGYYTNGSSLNRGFQLTIKDDTTLSKEW</sequence>
<protein>
    <recommendedName>
        <fullName evidence="3">Lipoprotein</fullName>
    </recommendedName>
</protein>
<reference evidence="1" key="1">
    <citation type="submission" date="2016-01" db="EMBL/GenBank/DDBJ databases">
        <title>Genome sequencing of Roseivirga ehrenbergii KMM 6017.</title>
        <authorList>
            <person name="Selvaratnam C."/>
            <person name="Thevarajoo S."/>
            <person name="Goh K.M."/>
            <person name="Ee R."/>
            <person name="Chan K.-G."/>
            <person name="Chong C.S."/>
        </authorList>
    </citation>
    <scope>NUCLEOTIDE SEQUENCE [LARGE SCALE GENOMIC DNA]</scope>
    <source>
        <strain evidence="1">KMM 6017</strain>
    </source>
</reference>
<dbReference type="EMBL" id="LQZQ01000008">
    <property type="protein sequence ID" value="KYG79058.1"/>
    <property type="molecule type" value="Genomic_DNA"/>
</dbReference>
<dbReference type="Proteomes" id="UP000075583">
    <property type="component" value="Unassembled WGS sequence"/>
</dbReference>
<evidence type="ECO:0008006" key="3">
    <source>
        <dbReference type="Google" id="ProtNLM"/>
    </source>
</evidence>
<dbReference type="OrthoDB" id="1179573at2"/>
<evidence type="ECO:0000313" key="1">
    <source>
        <dbReference type="EMBL" id="KYG79058.1"/>
    </source>
</evidence>
<organism evidence="1 2">
    <name type="scientific">Roseivirga ehrenbergii (strain DSM 102268 / JCM 13514 / KCTC 12282 / NCIMB 14502 / KMM 6017)</name>
    <dbReference type="NCBI Taxonomy" id="279360"/>
    <lineage>
        <taxon>Bacteria</taxon>
        <taxon>Pseudomonadati</taxon>
        <taxon>Bacteroidota</taxon>
        <taxon>Cytophagia</taxon>
        <taxon>Cytophagales</taxon>
        <taxon>Roseivirgaceae</taxon>
        <taxon>Roseivirga</taxon>
    </lineage>
</organism>
<gene>
    <name evidence="1" type="ORF">MB14_17255</name>
</gene>
<dbReference type="AlphaFoldDB" id="A0A150XJY6"/>
<name>A0A150XJY6_ROSEK</name>
<proteinExistence type="predicted"/>
<dbReference type="STRING" id="279360.MB14_17255"/>
<dbReference type="RefSeq" id="WP_062590891.1">
    <property type="nucleotide sequence ID" value="NZ_LQZQ01000008.1"/>
</dbReference>
<keyword evidence="2" id="KW-1185">Reference proteome</keyword>
<evidence type="ECO:0000313" key="2">
    <source>
        <dbReference type="Proteomes" id="UP000075583"/>
    </source>
</evidence>
<comment type="caution">
    <text evidence="1">The sequence shown here is derived from an EMBL/GenBank/DDBJ whole genome shotgun (WGS) entry which is preliminary data.</text>
</comment>